<gene>
    <name evidence="2" type="ORF">A2Y62_00570</name>
</gene>
<proteinExistence type="predicted"/>
<dbReference type="GO" id="GO:0005886">
    <property type="term" value="C:plasma membrane"/>
    <property type="evidence" value="ECO:0007669"/>
    <property type="project" value="TreeGrafter"/>
</dbReference>
<dbReference type="AlphaFoldDB" id="A0A1F5VMH8"/>
<evidence type="ECO:0000313" key="2">
    <source>
        <dbReference type="EMBL" id="OGF64627.1"/>
    </source>
</evidence>
<dbReference type="Gene3D" id="1.20.120.520">
    <property type="entry name" value="nmb1532 protein domain like"/>
    <property type="match status" value="1"/>
</dbReference>
<dbReference type="Proteomes" id="UP000178943">
    <property type="component" value="Unassembled WGS sequence"/>
</dbReference>
<dbReference type="STRING" id="1817863.A2Y62_00570"/>
<organism evidence="2 3">
    <name type="scientific">Candidatus Fischerbacteria bacterium RBG_13_37_8</name>
    <dbReference type="NCBI Taxonomy" id="1817863"/>
    <lineage>
        <taxon>Bacteria</taxon>
        <taxon>Candidatus Fischeribacteriota</taxon>
    </lineage>
</organism>
<sequence length="328" mass="37828">MAEILNSNLEHPIEILKKEHELIIGFSDQLKEIAEKIQLLHDFNAAESLIQQLQTIAGNFKDSASHYMREENVLFPTLDKMGIKEPPKIMWMEHDRIREIEKNLYSLIDNCDNMPFRRFSEQLRETALNLAEMLAMHFHKENNILFTMAEKVIGEGEMAEIKKQFDKMGYCSFTPVSSAKKGGDMKDGDESISVEGGMIGFETGTVSFKQLDAIIKTLPVEITFIDEQDIVRYFSVPKDPLFARTKAILGLKVQNCHPQKSVHLVNKIIEEFRTGKRDVAEFYIPFNNKFVHIRYFAVRDSENKYLGCMEVTQDIAEIKKIEGEKRLL</sequence>
<dbReference type="Pfam" id="PF13596">
    <property type="entry name" value="PAS_10"/>
    <property type="match status" value="1"/>
</dbReference>
<dbReference type="PANTHER" id="PTHR39966">
    <property type="entry name" value="BLL2471 PROTEIN-RELATED"/>
    <property type="match status" value="1"/>
</dbReference>
<dbReference type="InterPro" id="IPR012312">
    <property type="entry name" value="Hemerythrin-like"/>
</dbReference>
<protein>
    <recommendedName>
        <fullName evidence="1">Hemerythrin-like domain-containing protein</fullName>
    </recommendedName>
</protein>
<dbReference type="Pfam" id="PF01814">
    <property type="entry name" value="Hemerythrin"/>
    <property type="match status" value="1"/>
</dbReference>
<dbReference type="EMBL" id="MFGW01000135">
    <property type="protein sequence ID" value="OGF64627.1"/>
    <property type="molecule type" value="Genomic_DNA"/>
</dbReference>
<name>A0A1F5VMH8_9BACT</name>
<dbReference type="Gene3D" id="3.30.450.20">
    <property type="entry name" value="PAS domain"/>
    <property type="match status" value="1"/>
</dbReference>
<evidence type="ECO:0000313" key="3">
    <source>
        <dbReference type="Proteomes" id="UP000178943"/>
    </source>
</evidence>
<feature type="domain" description="Hemerythrin-like" evidence="1">
    <location>
        <begin position="11"/>
        <end position="149"/>
    </location>
</feature>
<dbReference type="PANTHER" id="PTHR39966:SF3">
    <property type="entry name" value="DUF438 DOMAIN-CONTAINING PROTEIN"/>
    <property type="match status" value="1"/>
</dbReference>
<accession>A0A1F5VMH8</accession>
<evidence type="ECO:0000259" key="1">
    <source>
        <dbReference type="Pfam" id="PF01814"/>
    </source>
</evidence>
<comment type="caution">
    <text evidence="2">The sequence shown here is derived from an EMBL/GenBank/DDBJ whole genome shotgun (WGS) entry which is preliminary data.</text>
</comment>
<reference evidence="2 3" key="1">
    <citation type="journal article" date="2016" name="Nat. Commun.">
        <title>Thousands of microbial genomes shed light on interconnected biogeochemical processes in an aquifer system.</title>
        <authorList>
            <person name="Anantharaman K."/>
            <person name="Brown C.T."/>
            <person name="Hug L.A."/>
            <person name="Sharon I."/>
            <person name="Castelle C.J."/>
            <person name="Probst A.J."/>
            <person name="Thomas B.C."/>
            <person name="Singh A."/>
            <person name="Wilkins M.J."/>
            <person name="Karaoz U."/>
            <person name="Brodie E.L."/>
            <person name="Williams K.H."/>
            <person name="Hubbard S.S."/>
            <person name="Banfield J.F."/>
        </authorList>
    </citation>
    <scope>NUCLEOTIDE SEQUENCE [LARGE SCALE GENOMIC DNA]</scope>
</reference>